<evidence type="ECO:0000256" key="4">
    <source>
        <dbReference type="ARBA" id="ARBA00023033"/>
    </source>
</evidence>
<keyword evidence="2 6" id="KW-0288">FMN</keyword>
<comment type="caution">
    <text evidence="8">The sequence shown here is derived from an EMBL/GenBank/DDBJ whole genome shotgun (WGS) entry which is preliminary data.</text>
</comment>
<dbReference type="InterPro" id="IPR011251">
    <property type="entry name" value="Luciferase-like_dom"/>
</dbReference>
<keyword evidence="1 6" id="KW-0285">Flavoprotein</keyword>
<dbReference type="Gene3D" id="3.20.20.30">
    <property type="entry name" value="Luciferase-like domain"/>
    <property type="match status" value="1"/>
</dbReference>
<evidence type="ECO:0000256" key="1">
    <source>
        <dbReference type="ARBA" id="ARBA00022630"/>
    </source>
</evidence>
<dbReference type="PANTHER" id="PTHR30011">
    <property type="entry name" value="ALKANESULFONATE MONOOXYGENASE-RELATED"/>
    <property type="match status" value="1"/>
</dbReference>
<proteinExistence type="inferred from homology"/>
<protein>
    <submittedName>
        <fullName evidence="8">Nitrilotriacetate monooxygenase component A</fullName>
    </submittedName>
</protein>
<evidence type="ECO:0000313" key="9">
    <source>
        <dbReference type="Proteomes" id="UP000632740"/>
    </source>
</evidence>
<keyword evidence="4 8" id="KW-0503">Monooxygenase</keyword>
<feature type="domain" description="Luciferase-like" evidence="7">
    <location>
        <begin position="35"/>
        <end position="369"/>
    </location>
</feature>
<dbReference type="SUPFAM" id="SSF51679">
    <property type="entry name" value="Bacterial luciferase-like"/>
    <property type="match status" value="1"/>
</dbReference>
<dbReference type="EMBL" id="BONK01000002">
    <property type="protein sequence ID" value="GIG19989.1"/>
    <property type="molecule type" value="Genomic_DNA"/>
</dbReference>
<evidence type="ECO:0000256" key="5">
    <source>
        <dbReference type="ARBA" id="ARBA00033748"/>
    </source>
</evidence>
<evidence type="ECO:0000256" key="3">
    <source>
        <dbReference type="ARBA" id="ARBA00023002"/>
    </source>
</evidence>
<name>A0A919U1B5_9CELL</name>
<dbReference type="InterPro" id="IPR051260">
    <property type="entry name" value="Diverse_substr_monoxygenases"/>
</dbReference>
<sequence>MSRRDDQLLLNVNLQGFGQRPAAWQVTDDAPDAQLTADFWVRVAQVAERGLLDAVFFADHPSISNPNPRPLGLVDPVVLASVITAQTERVGVIASVSTTYTHPVELAERLLSADELSGGRVGWNVVTTYAPSVARNFGLDANPSREERYRRADEVVRAVRSVWDAAAGDGTYRFDGTYVQVEGRTGLRPSRQRHPVLFQAGGSAQGRDLAARHADGVFAVQLTLDGAVRDYADLKAAAREAGRPGAPAITPGLSLVLGSTEEEAVRLFDDLESRVPPRYALGALSNVLAHDATTLDLDAPIPADVLDKPWDPSAHVTSAGYRTTFLEWIADRRHLTVREVVREFGGYGARIVIGTPEQVADDIEHWFESHAADGFNLMLDRYPQGLETFVDEVVPLLQKKGVYRYDYAGDTLRAHIGA</sequence>
<reference evidence="8" key="1">
    <citation type="submission" date="2021-01" db="EMBL/GenBank/DDBJ databases">
        <title>Whole genome shotgun sequence of Cellulomonas chitinilytica NBRC 110799.</title>
        <authorList>
            <person name="Komaki H."/>
            <person name="Tamura T."/>
        </authorList>
    </citation>
    <scope>NUCLEOTIDE SEQUENCE</scope>
    <source>
        <strain evidence="8">NBRC 110799</strain>
    </source>
</reference>
<feature type="binding site" evidence="6">
    <location>
        <position position="59"/>
    </location>
    <ligand>
        <name>FMN</name>
        <dbReference type="ChEBI" id="CHEBI:58210"/>
    </ligand>
</feature>
<dbReference type="InterPro" id="IPR036661">
    <property type="entry name" value="Luciferase-like_sf"/>
</dbReference>
<dbReference type="NCBIfam" id="TIGR03860">
    <property type="entry name" value="FMN_nitrolo"/>
    <property type="match status" value="1"/>
</dbReference>
<evidence type="ECO:0000259" key="7">
    <source>
        <dbReference type="Pfam" id="PF00296"/>
    </source>
</evidence>
<dbReference type="PANTHER" id="PTHR30011:SF16">
    <property type="entry name" value="C2H2 FINGER DOMAIN TRANSCRIPTION FACTOR (EUROFUNG)-RELATED"/>
    <property type="match status" value="1"/>
</dbReference>
<evidence type="ECO:0000256" key="2">
    <source>
        <dbReference type="ARBA" id="ARBA00022643"/>
    </source>
</evidence>
<accession>A0A919U1B5</accession>
<gene>
    <name evidence="8" type="ORF">Cch01nite_07130</name>
</gene>
<dbReference type="GO" id="GO:0016705">
    <property type="term" value="F:oxidoreductase activity, acting on paired donors, with incorporation or reduction of molecular oxygen"/>
    <property type="evidence" value="ECO:0007669"/>
    <property type="project" value="InterPro"/>
</dbReference>
<dbReference type="GO" id="GO:0004497">
    <property type="term" value="F:monooxygenase activity"/>
    <property type="evidence" value="ECO:0007669"/>
    <property type="project" value="UniProtKB-KW"/>
</dbReference>
<feature type="binding site" evidence="6">
    <location>
        <position position="149"/>
    </location>
    <ligand>
        <name>FMN</name>
        <dbReference type="ChEBI" id="CHEBI:58210"/>
    </ligand>
</feature>
<dbReference type="InterPro" id="IPR016215">
    <property type="entry name" value="NTA_MOA"/>
</dbReference>
<dbReference type="Proteomes" id="UP000632740">
    <property type="component" value="Unassembled WGS sequence"/>
</dbReference>
<evidence type="ECO:0000313" key="8">
    <source>
        <dbReference type="EMBL" id="GIG19989.1"/>
    </source>
</evidence>
<dbReference type="Pfam" id="PF00296">
    <property type="entry name" value="Bac_luciferase"/>
    <property type="match status" value="1"/>
</dbReference>
<evidence type="ECO:0000256" key="6">
    <source>
        <dbReference type="PIRSR" id="PIRSR000337-1"/>
    </source>
</evidence>
<dbReference type="AlphaFoldDB" id="A0A919U1B5"/>
<keyword evidence="3" id="KW-0560">Oxidoreductase</keyword>
<dbReference type="RefSeq" id="WP_203748673.1">
    <property type="nucleotide sequence ID" value="NZ_BONK01000002.1"/>
</dbReference>
<comment type="similarity">
    <text evidence="5">Belongs to the NtaA/SnaA/DszA monooxygenase family.</text>
</comment>
<feature type="binding site" evidence="6">
    <location>
        <position position="203"/>
    </location>
    <ligand>
        <name>FMN</name>
        <dbReference type="ChEBI" id="CHEBI:58210"/>
    </ligand>
</feature>
<organism evidence="8 9">
    <name type="scientific">Cellulomonas chitinilytica</name>
    <dbReference type="NCBI Taxonomy" id="398759"/>
    <lineage>
        <taxon>Bacteria</taxon>
        <taxon>Bacillati</taxon>
        <taxon>Actinomycetota</taxon>
        <taxon>Actinomycetes</taxon>
        <taxon>Micrococcales</taxon>
        <taxon>Cellulomonadaceae</taxon>
        <taxon>Cellulomonas</taxon>
    </lineage>
</organism>
<keyword evidence="9" id="KW-1185">Reference proteome</keyword>
<dbReference type="PIRSF" id="PIRSF000337">
    <property type="entry name" value="NTA_MOA"/>
    <property type="match status" value="1"/>
</dbReference>